<dbReference type="EMBL" id="VIGI01000007">
    <property type="protein sequence ID" value="KAB8298049.1"/>
    <property type="molecule type" value="Genomic_DNA"/>
</dbReference>
<proteinExistence type="predicted"/>
<evidence type="ECO:0000313" key="1">
    <source>
        <dbReference type="EMBL" id="KAB8298049.1"/>
    </source>
</evidence>
<gene>
    <name evidence="1" type="ORF">EYC80_001820</name>
</gene>
<keyword evidence="2" id="KW-1185">Reference proteome</keyword>
<sequence length="69" mass="7856">MYEINELLKFSDNSTEQFKSVFLSRITSSYSHSTSKKYLPLPAQNPITTGSNIQDLHCLDTDLDSLHSF</sequence>
<protein>
    <submittedName>
        <fullName evidence="1">Uncharacterized protein</fullName>
    </submittedName>
</protein>
<dbReference type="Proteomes" id="UP000326757">
    <property type="component" value="Unassembled WGS sequence"/>
</dbReference>
<reference evidence="1 2" key="1">
    <citation type="submission" date="2019-06" db="EMBL/GenBank/DDBJ databases">
        <title>Genome Sequence of the Brown Rot Fungal Pathogen Monilinia laxa.</title>
        <authorList>
            <person name="De Miccolis Angelini R.M."/>
            <person name="Landi L."/>
            <person name="Abate D."/>
            <person name="Pollastro S."/>
            <person name="Romanazzi G."/>
            <person name="Faretra F."/>
        </authorList>
    </citation>
    <scope>NUCLEOTIDE SEQUENCE [LARGE SCALE GENOMIC DNA]</scope>
    <source>
        <strain evidence="1 2">Mlax316</strain>
    </source>
</reference>
<organism evidence="1 2">
    <name type="scientific">Monilinia laxa</name>
    <name type="common">Brown rot fungus</name>
    <name type="synonym">Sclerotinia laxa</name>
    <dbReference type="NCBI Taxonomy" id="61186"/>
    <lineage>
        <taxon>Eukaryota</taxon>
        <taxon>Fungi</taxon>
        <taxon>Dikarya</taxon>
        <taxon>Ascomycota</taxon>
        <taxon>Pezizomycotina</taxon>
        <taxon>Leotiomycetes</taxon>
        <taxon>Helotiales</taxon>
        <taxon>Sclerotiniaceae</taxon>
        <taxon>Monilinia</taxon>
    </lineage>
</organism>
<dbReference type="AlphaFoldDB" id="A0A5N6K652"/>
<name>A0A5N6K652_MONLA</name>
<evidence type="ECO:0000313" key="2">
    <source>
        <dbReference type="Proteomes" id="UP000326757"/>
    </source>
</evidence>
<comment type="caution">
    <text evidence="1">The sequence shown here is derived from an EMBL/GenBank/DDBJ whole genome shotgun (WGS) entry which is preliminary data.</text>
</comment>
<accession>A0A5N6K652</accession>